<evidence type="ECO:0000313" key="2">
    <source>
        <dbReference type="Proteomes" id="UP000078340"/>
    </source>
</evidence>
<reference evidence="1 2" key="1">
    <citation type="submission" date="2016-02" db="EMBL/GenBank/DDBJ databases">
        <title>Biosynthesis of antibiotic leucinostatins and their inhibition on Phytophthora in bio-control Purpureocillium lilacinum.</title>
        <authorList>
            <person name="Wang G."/>
            <person name="Liu Z."/>
            <person name="Lin R."/>
            <person name="Li E."/>
            <person name="Mao Z."/>
            <person name="Ling J."/>
            <person name="Yin W."/>
            <person name="Xie B."/>
        </authorList>
    </citation>
    <scope>NUCLEOTIDE SEQUENCE [LARGE SCALE GENOMIC DNA]</scope>
    <source>
        <strain evidence="1">PLFJ-1</strain>
    </source>
</reference>
<comment type="caution">
    <text evidence="1">The sequence shown here is derived from an EMBL/GenBank/DDBJ whole genome shotgun (WGS) entry which is preliminary data.</text>
</comment>
<dbReference type="EMBL" id="LSBI01000007">
    <property type="protein sequence ID" value="OAQ85749.1"/>
    <property type="molecule type" value="Genomic_DNA"/>
</dbReference>
<accession>A0A179H8K9</accession>
<name>A0A179H8K9_PURLI</name>
<dbReference type="Proteomes" id="UP000078340">
    <property type="component" value="Unassembled WGS sequence"/>
</dbReference>
<gene>
    <name evidence="1" type="ORF">VFPFJ_08138</name>
</gene>
<organism evidence="1 2">
    <name type="scientific">Purpureocillium lilacinum</name>
    <name type="common">Paecilomyces lilacinus</name>
    <dbReference type="NCBI Taxonomy" id="33203"/>
    <lineage>
        <taxon>Eukaryota</taxon>
        <taxon>Fungi</taxon>
        <taxon>Dikarya</taxon>
        <taxon>Ascomycota</taxon>
        <taxon>Pezizomycotina</taxon>
        <taxon>Sordariomycetes</taxon>
        <taxon>Hypocreomycetidae</taxon>
        <taxon>Hypocreales</taxon>
        <taxon>Ophiocordycipitaceae</taxon>
        <taxon>Purpureocillium</taxon>
    </lineage>
</organism>
<dbReference type="AlphaFoldDB" id="A0A179H8K9"/>
<proteinExistence type="predicted"/>
<protein>
    <submittedName>
        <fullName evidence="1">Uncharacterized protein</fullName>
    </submittedName>
</protein>
<evidence type="ECO:0000313" key="1">
    <source>
        <dbReference type="EMBL" id="OAQ85749.1"/>
    </source>
</evidence>
<sequence length="134" mass="14775">MTRKEKIITSFLPASVLCWSEWSEMSVPVDATSATPTRAFSPHSRRLQSHVTKTPAPSRLRCFPSTVGADSQLSEIVCCRSHNRGRGHCEQPYLGMVGSRGKGSMARSGQPAPQHSWSIKSVARFIKVSDAECW</sequence>